<dbReference type="Proteomes" id="UP000237351">
    <property type="component" value="Chromosome"/>
</dbReference>
<reference evidence="4 5" key="1">
    <citation type="submission" date="2014-06" db="EMBL/GenBank/DDBJ databases">
        <title>The genome of the endonuclear symbiont Nucleicultrix amoebiphila.</title>
        <authorList>
            <person name="Schulz F."/>
            <person name="Horn M."/>
        </authorList>
    </citation>
    <scope>NUCLEOTIDE SEQUENCE [LARGE SCALE GENOMIC DNA]</scope>
    <source>
        <strain evidence="4 5">FS5</strain>
    </source>
</reference>
<dbReference type="SUPFAM" id="SSF53850">
    <property type="entry name" value="Periplasmic binding protein-like II"/>
    <property type="match status" value="1"/>
</dbReference>
<feature type="signal peptide" evidence="3">
    <location>
        <begin position="1"/>
        <end position="21"/>
    </location>
</feature>
<evidence type="ECO:0000313" key="4">
    <source>
        <dbReference type="EMBL" id="ARN84607.1"/>
    </source>
</evidence>
<dbReference type="STRING" id="1414854.GQ61_03960"/>
<dbReference type="InterPro" id="IPR050490">
    <property type="entry name" value="Bact_solute-bd_prot1"/>
</dbReference>
<keyword evidence="3" id="KW-0732">Signal</keyword>
<evidence type="ECO:0000256" key="1">
    <source>
        <dbReference type="ARBA" id="ARBA00004418"/>
    </source>
</evidence>
<feature type="chain" id="PRO_5012868255" description="Sugar ABC transporter substrate-binding protein" evidence="3">
    <location>
        <begin position="22"/>
        <end position="468"/>
    </location>
</feature>
<dbReference type="Gene3D" id="3.40.190.10">
    <property type="entry name" value="Periplasmic binding protein-like II"/>
    <property type="match status" value="2"/>
</dbReference>
<dbReference type="KEGG" id="naf:GQ61_03960"/>
<keyword evidence="5" id="KW-1185">Reference proteome</keyword>
<evidence type="ECO:0000313" key="5">
    <source>
        <dbReference type="Proteomes" id="UP000237351"/>
    </source>
</evidence>
<organism evidence="4 5">
    <name type="scientific">Candidatus Nucleicultrix amoebiphila FS5</name>
    <dbReference type="NCBI Taxonomy" id="1414854"/>
    <lineage>
        <taxon>Bacteria</taxon>
        <taxon>Pseudomonadati</taxon>
        <taxon>Pseudomonadota</taxon>
        <taxon>Alphaproteobacteria</taxon>
        <taxon>Holosporales</taxon>
        <taxon>Candidatus Nucleicultricaceae</taxon>
        <taxon>Candidatus Nucleicultrix</taxon>
    </lineage>
</organism>
<name>A0A1W6N3Z2_9PROT</name>
<dbReference type="RefSeq" id="WP_085784053.1">
    <property type="nucleotide sequence ID" value="NZ_CP008743.1"/>
</dbReference>
<sequence length="468" mass="53441">MKNFLHYLLIGCFLISLSACTKNSFEDTPQTTLKICTGFSGKIHEAFLLYLEAFNKSQTSVKAEVVDKGNYLDVFKTVIAEKDKPLEARPDLYHISEFASPTIIAHYQNSTSQGKKLIPVGEIIPALNDMQFFAGLEENYGLNGTLLGFPFNPSMGIMFVNQELLQKAYGPNYQWKYSTPMSWDELIAFTEKTLGILRTKEPGKKFYGFTFPWSAAYTYEYLTSMTNMPITTHENGFDDMYKARFILHRNPHIIDFFEKLRQWSKQDIYRYVSDFSNVAEEAFAQGDTLILMQGVGRLNDIQKEISKAKQKFDLSFAPLPYDRKAIESPYAPKIGGGAFWATNKSEGVRLFLDFVSTPENQVLWSKLSGYMPSTIKAHQILEERNFYQSNPAVKIALSQVIERPWSLLTHTRLGDYGDIRGKLFNGMLVQFLNSTQDAKEFLKSFDTNANEKLEVFALEKLKSNPENN</sequence>
<dbReference type="EMBL" id="CP008743">
    <property type="protein sequence ID" value="ARN84607.1"/>
    <property type="molecule type" value="Genomic_DNA"/>
</dbReference>
<evidence type="ECO:0000256" key="2">
    <source>
        <dbReference type="ARBA" id="ARBA00008520"/>
    </source>
</evidence>
<comment type="similarity">
    <text evidence="2">Belongs to the bacterial solute-binding protein 1 family.</text>
</comment>
<evidence type="ECO:0008006" key="6">
    <source>
        <dbReference type="Google" id="ProtNLM"/>
    </source>
</evidence>
<dbReference type="PANTHER" id="PTHR43649">
    <property type="entry name" value="ARABINOSE-BINDING PROTEIN-RELATED"/>
    <property type="match status" value="1"/>
</dbReference>
<dbReference type="PROSITE" id="PS51257">
    <property type="entry name" value="PROKAR_LIPOPROTEIN"/>
    <property type="match status" value="1"/>
</dbReference>
<dbReference type="AlphaFoldDB" id="A0A1W6N3Z2"/>
<gene>
    <name evidence="4" type="ORF">GQ61_03960</name>
</gene>
<dbReference type="OrthoDB" id="9762335at2"/>
<comment type="subcellular location">
    <subcellularLocation>
        <location evidence="1">Periplasm</location>
    </subcellularLocation>
</comment>
<evidence type="ECO:0000256" key="3">
    <source>
        <dbReference type="SAM" id="SignalP"/>
    </source>
</evidence>
<dbReference type="InterPro" id="IPR006059">
    <property type="entry name" value="SBP"/>
</dbReference>
<dbReference type="Pfam" id="PF13416">
    <property type="entry name" value="SBP_bac_8"/>
    <property type="match status" value="1"/>
</dbReference>
<protein>
    <recommendedName>
        <fullName evidence="6">Sugar ABC transporter substrate-binding protein</fullName>
    </recommendedName>
</protein>
<proteinExistence type="inferred from homology"/>
<accession>A0A1W6N3Z2</accession>
<dbReference type="GO" id="GO:0042597">
    <property type="term" value="C:periplasmic space"/>
    <property type="evidence" value="ECO:0007669"/>
    <property type="project" value="UniProtKB-SubCell"/>
</dbReference>